<evidence type="ECO:0000313" key="2">
    <source>
        <dbReference type="Proteomes" id="UP000215027"/>
    </source>
</evidence>
<organism evidence="1 2">
    <name type="scientific">Candidatus Promineifilum breve</name>
    <dbReference type="NCBI Taxonomy" id="1806508"/>
    <lineage>
        <taxon>Bacteria</taxon>
        <taxon>Bacillati</taxon>
        <taxon>Chloroflexota</taxon>
        <taxon>Ardenticatenia</taxon>
        <taxon>Candidatus Promineifilales</taxon>
        <taxon>Candidatus Promineifilaceae</taxon>
        <taxon>Candidatus Promineifilum</taxon>
    </lineage>
</organism>
<dbReference type="InterPro" id="IPR036388">
    <property type="entry name" value="WH-like_DNA-bd_sf"/>
</dbReference>
<gene>
    <name evidence="1" type="ORF">CFX0092_A3545</name>
</gene>
<sequence>MKAIDFFRALDDSDLDPYETRLLIRVWRRGQCWETLESIAESTGMSIGKASQARNRLEQIGWLIKSKIDGRKVYEVALPDVETASISEPEISPDESVISPHEENLHHMKPEFHHMKPEFHHMKPEFHQVGSLPLIGPKEVDPIKYIYAREGSAAPDDDDSDGEALQRAREAIAELIEFWEELTKRKPPSRKSDAFRDNWLKPFNDIWLTCGRNVDVAKAKVQAVRNDMLAQGLTILDPAKLPGHVQTMIDRELLPLTQRMNGNGNGHANFKNDPMAREAHNRAVLAQVAQEIESGEWSPWTI</sequence>
<keyword evidence="2" id="KW-1185">Reference proteome</keyword>
<dbReference type="EMBL" id="LN890655">
    <property type="protein sequence ID" value="CUS05423.2"/>
    <property type="molecule type" value="Genomic_DNA"/>
</dbReference>
<dbReference type="KEGG" id="pbf:CFX0092_A3545"/>
<dbReference type="AlphaFoldDB" id="A0A161KCY0"/>
<dbReference type="RefSeq" id="WP_095044637.1">
    <property type="nucleotide sequence ID" value="NZ_LN890655.1"/>
</dbReference>
<dbReference type="InterPro" id="IPR036390">
    <property type="entry name" value="WH_DNA-bd_sf"/>
</dbReference>
<evidence type="ECO:0000313" key="1">
    <source>
        <dbReference type="EMBL" id="CUS05423.2"/>
    </source>
</evidence>
<reference evidence="1" key="1">
    <citation type="submission" date="2016-01" db="EMBL/GenBank/DDBJ databases">
        <authorList>
            <person name="Mcilroy J.S."/>
            <person name="Karst M S."/>
            <person name="Albertsen M."/>
        </authorList>
    </citation>
    <scope>NUCLEOTIDE SEQUENCE</scope>
    <source>
        <strain evidence="1">Cfx-K</strain>
    </source>
</reference>
<proteinExistence type="predicted"/>
<dbReference type="Proteomes" id="UP000215027">
    <property type="component" value="Chromosome I"/>
</dbReference>
<dbReference type="SUPFAM" id="SSF46785">
    <property type="entry name" value="Winged helix' DNA-binding domain"/>
    <property type="match status" value="1"/>
</dbReference>
<dbReference type="Gene3D" id="1.10.10.10">
    <property type="entry name" value="Winged helix-like DNA-binding domain superfamily/Winged helix DNA-binding domain"/>
    <property type="match status" value="1"/>
</dbReference>
<protein>
    <submittedName>
        <fullName evidence="1">Uncharacterized protein</fullName>
    </submittedName>
</protein>
<name>A0A161KCY0_9CHLR</name>
<accession>A0A161KCY0</accession>